<comment type="caution">
    <text evidence="4">The sequence shown here is derived from an EMBL/GenBank/DDBJ whole genome shotgun (WGS) entry which is preliminary data.</text>
</comment>
<keyword evidence="2" id="KW-0812">Transmembrane</keyword>
<reference evidence="4 5" key="1">
    <citation type="submission" date="2018-08" db="EMBL/GenBank/DDBJ databases">
        <title>The multiple taxonomic identification of Sphingomonas gilva.</title>
        <authorList>
            <person name="Zhu D."/>
            <person name="Zheng S."/>
        </authorList>
    </citation>
    <scope>NUCLEOTIDE SEQUENCE [LARGE SCALE GENOMIC DNA]</scope>
    <source>
        <strain evidence="4 5">ZDH117</strain>
    </source>
</reference>
<dbReference type="InterPro" id="IPR050400">
    <property type="entry name" value="Bact_Cytoskel_RodZ"/>
</dbReference>
<feature type="region of interest" description="Disordered" evidence="1">
    <location>
        <begin position="258"/>
        <end position="278"/>
    </location>
</feature>
<dbReference type="Proteomes" id="UP000266693">
    <property type="component" value="Unassembled WGS sequence"/>
</dbReference>
<dbReference type="InterPro" id="IPR025194">
    <property type="entry name" value="RodZ-like_C"/>
</dbReference>
<feature type="region of interest" description="Disordered" evidence="1">
    <location>
        <begin position="154"/>
        <end position="175"/>
    </location>
</feature>
<dbReference type="InterPro" id="IPR001387">
    <property type="entry name" value="Cro/C1-type_HTH"/>
</dbReference>
<dbReference type="PANTHER" id="PTHR34475">
    <property type="match status" value="1"/>
</dbReference>
<dbReference type="GO" id="GO:0003677">
    <property type="term" value="F:DNA binding"/>
    <property type="evidence" value="ECO:0007669"/>
    <property type="project" value="InterPro"/>
</dbReference>
<dbReference type="Pfam" id="PF13464">
    <property type="entry name" value="RodZ_C"/>
    <property type="match status" value="1"/>
</dbReference>
<dbReference type="InterPro" id="IPR010982">
    <property type="entry name" value="Lambda_DNA-bd_dom_sf"/>
</dbReference>
<dbReference type="PANTHER" id="PTHR34475:SF1">
    <property type="entry name" value="CYTOSKELETON PROTEIN RODZ"/>
    <property type="match status" value="1"/>
</dbReference>
<feature type="transmembrane region" description="Helical" evidence="2">
    <location>
        <begin position="113"/>
        <end position="133"/>
    </location>
</feature>
<dbReference type="RefSeq" id="WP_118864744.1">
    <property type="nucleotide sequence ID" value="NZ_QWLV01000007.1"/>
</dbReference>
<evidence type="ECO:0000259" key="3">
    <source>
        <dbReference type="SMART" id="SM00530"/>
    </source>
</evidence>
<evidence type="ECO:0000313" key="4">
    <source>
        <dbReference type="EMBL" id="RHW16770.1"/>
    </source>
</evidence>
<dbReference type="CDD" id="cd00093">
    <property type="entry name" value="HTH_XRE"/>
    <property type="match status" value="1"/>
</dbReference>
<evidence type="ECO:0000313" key="5">
    <source>
        <dbReference type="Proteomes" id="UP000266693"/>
    </source>
</evidence>
<dbReference type="SMART" id="SM00530">
    <property type="entry name" value="HTH_XRE"/>
    <property type="match status" value="1"/>
</dbReference>
<sequence>MADMDPEAMAPGTPATVGERLQAARLAQGLELSDIAARTRVPLRHLEAIERGEYGALPATTYATGFSRAYARALDLDEVEIVRDLREELQHIGESPEYQPYEAADPARVPPRWLAWGGVAAAFVVLALFGWWYSSRLSSPVDAPEVAAVEPPAAAAPGSATGSNAAQPAASAPATGPVVLTATQPVWLRIYDATDTRLMEKEMARGERYEVPADANRPMILTGRPDALQVTVGGRPVPPLGDGTRTISGVELTAQALAARSAPPAAPAAAPAAASPAP</sequence>
<dbReference type="AlphaFoldDB" id="A0A396RKM8"/>
<dbReference type="EMBL" id="QWLV01000007">
    <property type="protein sequence ID" value="RHW16770.1"/>
    <property type="molecule type" value="Genomic_DNA"/>
</dbReference>
<protein>
    <submittedName>
        <fullName evidence="4">Helix-turn-helix domain-containing protein</fullName>
    </submittedName>
</protein>
<dbReference type="SUPFAM" id="SSF47413">
    <property type="entry name" value="lambda repressor-like DNA-binding domains"/>
    <property type="match status" value="1"/>
</dbReference>
<organism evidence="4 5">
    <name type="scientific">Sphingomonas gilva</name>
    <dbReference type="NCBI Taxonomy" id="2305907"/>
    <lineage>
        <taxon>Bacteria</taxon>
        <taxon>Pseudomonadati</taxon>
        <taxon>Pseudomonadota</taxon>
        <taxon>Alphaproteobacteria</taxon>
        <taxon>Sphingomonadales</taxon>
        <taxon>Sphingomonadaceae</taxon>
        <taxon>Sphingomonas</taxon>
    </lineage>
</organism>
<gene>
    <name evidence="4" type="ORF">D1610_13650</name>
</gene>
<dbReference type="OrthoDB" id="9790252at2"/>
<dbReference type="Pfam" id="PF13413">
    <property type="entry name" value="HTH_25"/>
    <property type="match status" value="1"/>
</dbReference>
<name>A0A396RKM8_9SPHN</name>
<proteinExistence type="predicted"/>
<feature type="domain" description="HTH cro/C1-type" evidence="3">
    <location>
        <begin position="20"/>
        <end position="81"/>
    </location>
</feature>
<keyword evidence="2" id="KW-0472">Membrane</keyword>
<keyword evidence="5" id="KW-1185">Reference proteome</keyword>
<accession>A0A396RKM8</accession>
<evidence type="ECO:0000256" key="1">
    <source>
        <dbReference type="SAM" id="MobiDB-lite"/>
    </source>
</evidence>
<dbReference type="Gene3D" id="1.10.260.40">
    <property type="entry name" value="lambda repressor-like DNA-binding domains"/>
    <property type="match status" value="1"/>
</dbReference>
<evidence type="ECO:0000256" key="2">
    <source>
        <dbReference type="SAM" id="Phobius"/>
    </source>
</evidence>
<keyword evidence="2" id="KW-1133">Transmembrane helix</keyword>